<dbReference type="InterPro" id="IPR025380">
    <property type="entry name" value="DUF4369"/>
</dbReference>
<evidence type="ECO:0000256" key="2">
    <source>
        <dbReference type="ARBA" id="ARBA00022748"/>
    </source>
</evidence>
<dbReference type="PROSITE" id="PS51352">
    <property type="entry name" value="THIOREDOXIN_2"/>
    <property type="match status" value="1"/>
</dbReference>
<dbReference type="PROSITE" id="PS51257">
    <property type="entry name" value="PROKAR_LIPOPROTEIN"/>
    <property type="match status" value="1"/>
</dbReference>
<dbReference type="GO" id="GO:0016209">
    <property type="term" value="F:antioxidant activity"/>
    <property type="evidence" value="ECO:0007669"/>
    <property type="project" value="InterPro"/>
</dbReference>
<dbReference type="GO" id="GO:0030313">
    <property type="term" value="C:cell envelope"/>
    <property type="evidence" value="ECO:0007669"/>
    <property type="project" value="UniProtKB-SubCell"/>
</dbReference>
<accession>H6RFS3</accession>
<evidence type="ECO:0000256" key="1">
    <source>
        <dbReference type="ARBA" id="ARBA00004196"/>
    </source>
</evidence>
<reference evidence="6" key="1">
    <citation type="journal article" date="2012" name="Environ. Microbiol.">
        <title>Genomic content of uncultured Bacteroidetes from contrasting oceanic provinces in the North Atlantic Ocean.</title>
        <authorList>
            <person name="Gomez-Pereira P.R."/>
            <person name="Schuler M."/>
            <person name="Fuchs B.M."/>
            <person name="Bennke C."/>
            <person name="Teeling H."/>
            <person name="Waldmann J."/>
            <person name="Richter M."/>
            <person name="Barbe V."/>
            <person name="Bataille E."/>
            <person name="Glockner F.O."/>
            <person name="Amann R."/>
        </authorList>
    </citation>
    <scope>NUCLEOTIDE SEQUENCE</scope>
</reference>
<dbReference type="GO" id="GO:0017004">
    <property type="term" value="P:cytochrome complex assembly"/>
    <property type="evidence" value="ECO:0007669"/>
    <property type="project" value="UniProtKB-KW"/>
</dbReference>
<sequence>MKHIYILLITTFTLISCNSNSDFYTLEGNAIGFEDGTTIFVNTISTNNQPKAIDTLIVNSGSFKGIYPKSEVLSINLLQVENIKANIFYFPENSNLKATLYKDSIQSSFIKGSQQNNSYKEFMDQLKTFNKIKSEKSELFKQARREQDGIAANDLQSEIQDISVAENDYKIQFVSDNPNSLFAVLLLTELVNKKEISSADASTIINKYSPKIAATPSSKSLNIQIQSMKKADIGGVAPNFSSPSPDGNQITLNDVLGKYTIIDFWASWCKPCRRENPNVVKVYNEYHDKGLNIISVSLDKAGQKERWIKAIEADKMNWEHVSNLKGWNDPIAKMYNVRSIPATFLLDENGTIIAKNLRGAALGAKIAALLGQ</sequence>
<dbReference type="PANTHER" id="PTHR42852:SF6">
    <property type="entry name" value="THIOL:DISULFIDE INTERCHANGE PROTEIN DSBE"/>
    <property type="match status" value="1"/>
</dbReference>
<evidence type="ECO:0000256" key="4">
    <source>
        <dbReference type="ARBA" id="ARBA00023284"/>
    </source>
</evidence>
<proteinExistence type="predicted"/>
<comment type="subcellular location">
    <subcellularLocation>
        <location evidence="1">Cell envelope</location>
    </subcellularLocation>
</comment>
<name>H6RFS3_9BACT</name>
<dbReference type="CDD" id="cd02966">
    <property type="entry name" value="TlpA_like_family"/>
    <property type="match status" value="1"/>
</dbReference>
<dbReference type="PANTHER" id="PTHR42852">
    <property type="entry name" value="THIOL:DISULFIDE INTERCHANGE PROTEIN DSBE"/>
    <property type="match status" value="1"/>
</dbReference>
<gene>
    <name evidence="6" type="ORF">VIS_S3CBB10018</name>
</gene>
<dbReference type="Pfam" id="PF00578">
    <property type="entry name" value="AhpC-TSA"/>
    <property type="match status" value="1"/>
</dbReference>
<dbReference type="Pfam" id="PF14289">
    <property type="entry name" value="DUF4369"/>
    <property type="match status" value="1"/>
</dbReference>
<reference evidence="6" key="2">
    <citation type="submission" date="2012-02" db="EMBL/GenBank/DDBJ databases">
        <authorList>
            <person name="Genoscope - CEA"/>
        </authorList>
    </citation>
    <scope>NUCLEOTIDE SEQUENCE</scope>
</reference>
<evidence type="ECO:0000313" key="6">
    <source>
        <dbReference type="EMBL" id="CCF99884.1"/>
    </source>
</evidence>
<dbReference type="EMBL" id="FO117592">
    <property type="protein sequence ID" value="CCF99884.1"/>
    <property type="molecule type" value="Genomic_DNA"/>
</dbReference>
<dbReference type="InterPro" id="IPR000866">
    <property type="entry name" value="AhpC/TSA"/>
</dbReference>
<feature type="domain" description="Thioredoxin" evidence="5">
    <location>
        <begin position="231"/>
        <end position="372"/>
    </location>
</feature>
<organism evidence="6">
    <name type="scientific">uncultured Flavobacteriia bacterium</name>
    <dbReference type="NCBI Taxonomy" id="212695"/>
    <lineage>
        <taxon>Bacteria</taxon>
        <taxon>Pseudomonadati</taxon>
        <taxon>Bacteroidota</taxon>
        <taxon>Flavobacteriia</taxon>
        <taxon>environmental samples</taxon>
    </lineage>
</organism>
<dbReference type="InterPro" id="IPR036249">
    <property type="entry name" value="Thioredoxin-like_sf"/>
</dbReference>
<dbReference type="SUPFAM" id="SSF52833">
    <property type="entry name" value="Thioredoxin-like"/>
    <property type="match status" value="1"/>
</dbReference>
<protein>
    <submittedName>
        <fullName evidence="6">Thioredoxin family protein</fullName>
    </submittedName>
</protein>
<dbReference type="GO" id="GO:0016491">
    <property type="term" value="F:oxidoreductase activity"/>
    <property type="evidence" value="ECO:0007669"/>
    <property type="project" value="InterPro"/>
</dbReference>
<dbReference type="AlphaFoldDB" id="H6RFS3"/>
<keyword evidence="4" id="KW-0676">Redox-active center</keyword>
<keyword evidence="3" id="KW-1015">Disulfide bond</keyword>
<evidence type="ECO:0000256" key="3">
    <source>
        <dbReference type="ARBA" id="ARBA00023157"/>
    </source>
</evidence>
<dbReference type="InterPro" id="IPR013766">
    <property type="entry name" value="Thioredoxin_domain"/>
</dbReference>
<keyword evidence="2" id="KW-0201">Cytochrome c-type biogenesis</keyword>
<evidence type="ECO:0000259" key="5">
    <source>
        <dbReference type="PROSITE" id="PS51352"/>
    </source>
</evidence>
<dbReference type="InterPro" id="IPR050553">
    <property type="entry name" value="Thioredoxin_ResA/DsbE_sf"/>
</dbReference>
<dbReference type="Gene3D" id="3.40.30.10">
    <property type="entry name" value="Glutaredoxin"/>
    <property type="match status" value="1"/>
</dbReference>